<dbReference type="Gene3D" id="3.50.40.10">
    <property type="entry name" value="Phenylalanyl-trna Synthetase, Chain B, domain 3"/>
    <property type="match status" value="1"/>
</dbReference>
<dbReference type="Ensembl" id="ENSCPVT00000010667.2">
    <property type="protein sequence ID" value="ENSCPVP00000010216.2"/>
    <property type="gene ID" value="ENSCPVG00000007469.2"/>
</dbReference>
<evidence type="ECO:0000256" key="2">
    <source>
        <dbReference type="SAM" id="MobiDB-lite"/>
    </source>
</evidence>
<dbReference type="GO" id="GO:0004826">
    <property type="term" value="F:phenylalanine-tRNA ligase activity"/>
    <property type="evidence" value="ECO:0007669"/>
    <property type="project" value="InterPro"/>
</dbReference>
<dbReference type="InterPro" id="IPR003591">
    <property type="entry name" value="Leu-rich_rpt_typical-subtyp"/>
</dbReference>
<dbReference type="PANTHER" id="PTHR10947:SF3">
    <property type="entry name" value="LEUCINE-RICH REPEAT-CONTAINING PROTEIN 47"/>
    <property type="match status" value="1"/>
</dbReference>
<dbReference type="SMART" id="SM00873">
    <property type="entry name" value="B3_4"/>
    <property type="match status" value="1"/>
</dbReference>
<feature type="region of interest" description="Disordered" evidence="2">
    <location>
        <begin position="331"/>
        <end position="363"/>
    </location>
</feature>
<dbReference type="InterPro" id="IPR005146">
    <property type="entry name" value="B3/B4_tRNA-bd"/>
</dbReference>
<protein>
    <submittedName>
        <fullName evidence="3">Uncharacterized protein</fullName>
    </submittedName>
</protein>
<name>A0A8C3Q802_GEOPR</name>
<evidence type="ECO:0000313" key="4">
    <source>
        <dbReference type="Proteomes" id="UP000694382"/>
    </source>
</evidence>
<reference evidence="3" key="1">
    <citation type="submission" date="2020-02" db="EMBL/GenBank/DDBJ databases">
        <authorList>
            <person name="Enbody D E."/>
            <person name="Pettersson E M."/>
        </authorList>
    </citation>
    <scope>NUCLEOTIDE SEQUENCE [LARGE SCALE GENOMIC DNA]</scope>
</reference>
<accession>A0A8U8BN35</accession>
<dbReference type="GO" id="GO:0003723">
    <property type="term" value="F:RNA binding"/>
    <property type="evidence" value="ECO:0007669"/>
    <property type="project" value="InterPro"/>
</dbReference>
<dbReference type="SMART" id="SM00369">
    <property type="entry name" value="LRR_TYP"/>
    <property type="match status" value="5"/>
</dbReference>
<reference evidence="3" key="3">
    <citation type="submission" date="2025-09" db="UniProtKB">
        <authorList>
            <consortium name="Ensembl"/>
        </authorList>
    </citation>
    <scope>IDENTIFICATION</scope>
</reference>
<dbReference type="Proteomes" id="UP000694382">
    <property type="component" value="Chromosome 21"/>
</dbReference>
<keyword evidence="4" id="KW-1185">Reference proteome</keyword>
<keyword evidence="1" id="KW-0175">Coiled coil</keyword>
<proteinExistence type="predicted"/>
<feature type="compositionally biased region" description="Basic and acidic residues" evidence="2">
    <location>
        <begin position="334"/>
        <end position="344"/>
    </location>
</feature>
<evidence type="ECO:0000313" key="3">
    <source>
        <dbReference type="Ensembl" id="ENSCPVP00000010216.2"/>
    </source>
</evidence>
<sequence>MRPRVLPLFKVSLHPGAVIPPRAAAFPPRVRVAAGPSPRAGPCRGRPLDGGGGGSVRALGAMAAAGPWPELEAAARERRRELSLAGAAVAERVAAGGGRLPEALLALPLLQSLELSGCAALRELGPGVAAALPALHTLVLSRNALGPAGLGAGLGGPLPALRLLDLSGNGLEALPAALGGTGGGTGDAAPAFPQLRSLNLSANRLRELGPGLARAAPQLQELLLSGNRLRALPGGLLPLEGPPAPFPLLSRLDAADNEVAELGADIAALPALKSLDVANNQLRELPAALADCPRLKEANFRGNQLRDKRLEKMVNGCQTKAILEYLRAGGRGKGKAESGREDVRKKKREKQQKKDGGDGEQDEVEEASKLLVKVLHVSENPAPLVVKVSPGVKDVRAFIVCCVLKGVNLKPGNALKRFLTMQTKLHEDICEKRTVATIATHDLQLVKAPLTYDVQPPDELKITPLGRKEIKAKDLLRQLQLEAEEQRKQKKRQNVSGLHKYLQLLDGKDNYPCLVDAEGAVISFPPITNSEKTKIRKETRDLFLEVTSDTSLQICKDVMDTLILKIAELNRSALENKEGSGSDMESDALCGPGNLNLPLVVEQVRVVDTDGNLKVLYPSKTDLATVSSLLTVIR</sequence>
<dbReference type="InterPro" id="IPR032675">
    <property type="entry name" value="LRR_dom_sf"/>
</dbReference>
<dbReference type="AlphaFoldDB" id="A0A8C3Q802"/>
<evidence type="ECO:0000256" key="1">
    <source>
        <dbReference type="SAM" id="Coils"/>
    </source>
</evidence>
<dbReference type="Gene3D" id="3.80.10.10">
    <property type="entry name" value="Ribonuclease Inhibitor"/>
    <property type="match status" value="2"/>
</dbReference>
<organism evidence="3 4">
    <name type="scientific">Geospiza parvula</name>
    <name type="common">Small tree-finch</name>
    <name type="synonym">Camarhynchus parvulus</name>
    <dbReference type="NCBI Taxonomy" id="87175"/>
    <lineage>
        <taxon>Eukaryota</taxon>
        <taxon>Metazoa</taxon>
        <taxon>Chordata</taxon>
        <taxon>Craniata</taxon>
        <taxon>Vertebrata</taxon>
        <taxon>Euteleostomi</taxon>
        <taxon>Archelosauria</taxon>
        <taxon>Archosauria</taxon>
        <taxon>Dinosauria</taxon>
        <taxon>Saurischia</taxon>
        <taxon>Theropoda</taxon>
        <taxon>Coelurosauria</taxon>
        <taxon>Aves</taxon>
        <taxon>Neognathae</taxon>
        <taxon>Neoaves</taxon>
        <taxon>Telluraves</taxon>
        <taxon>Australaves</taxon>
        <taxon>Passeriformes</taxon>
        <taxon>Thraupidae</taxon>
        <taxon>Camarhynchus</taxon>
    </lineage>
</organism>
<feature type="coiled-coil region" evidence="1">
    <location>
        <begin position="469"/>
        <end position="496"/>
    </location>
</feature>
<reference evidence="3" key="2">
    <citation type="submission" date="2025-08" db="UniProtKB">
        <authorList>
            <consortium name="Ensembl"/>
        </authorList>
    </citation>
    <scope>IDENTIFICATION</scope>
</reference>
<dbReference type="SMART" id="SM00364">
    <property type="entry name" value="LRR_BAC"/>
    <property type="match status" value="4"/>
</dbReference>
<dbReference type="PANTHER" id="PTHR10947">
    <property type="entry name" value="PHENYLALANYL-TRNA SYNTHETASE BETA CHAIN AND LEUCINE-RICH REPEAT-CONTAINING PROTEIN 47"/>
    <property type="match status" value="1"/>
</dbReference>
<dbReference type="InterPro" id="IPR020825">
    <property type="entry name" value="Phe-tRNA_synthase-like_B3/B4"/>
</dbReference>
<accession>A0A8C3Q802</accession>
<dbReference type="InterPro" id="IPR045060">
    <property type="entry name" value="Phe-tRNA-ligase_IIc_bsu"/>
</dbReference>
<dbReference type="GO" id="GO:0006432">
    <property type="term" value="P:phenylalanyl-tRNA aminoacylation"/>
    <property type="evidence" value="ECO:0007669"/>
    <property type="project" value="InterPro"/>
</dbReference>
<dbReference type="SUPFAM" id="SSF52047">
    <property type="entry name" value="RNI-like"/>
    <property type="match status" value="1"/>
</dbReference>